<dbReference type="InterPro" id="IPR018060">
    <property type="entry name" value="HTH_AraC"/>
</dbReference>
<feature type="domain" description="HTH araC/xylS-type" evidence="4">
    <location>
        <begin position="156"/>
        <end position="258"/>
    </location>
</feature>
<dbReference type="PANTHER" id="PTHR46796:SF13">
    <property type="entry name" value="HTH-TYPE TRANSCRIPTIONAL ACTIVATOR RHAS"/>
    <property type="match status" value="1"/>
</dbReference>
<comment type="caution">
    <text evidence="5">The sequence shown here is derived from an EMBL/GenBank/DDBJ whole genome shotgun (WGS) entry which is preliminary data.</text>
</comment>
<keyword evidence="3" id="KW-0804">Transcription</keyword>
<dbReference type="InterPro" id="IPR046532">
    <property type="entry name" value="DUF6597"/>
</dbReference>
<evidence type="ECO:0000313" key="5">
    <source>
        <dbReference type="EMBL" id="MBW8687780.1"/>
    </source>
</evidence>
<keyword evidence="1" id="KW-0805">Transcription regulation</keyword>
<name>A0ABS7GKR8_9BACT</name>
<organism evidence="5 6">
    <name type="scientific">Chitinophaga rhizophila</name>
    <dbReference type="NCBI Taxonomy" id="2866212"/>
    <lineage>
        <taxon>Bacteria</taxon>
        <taxon>Pseudomonadati</taxon>
        <taxon>Bacteroidota</taxon>
        <taxon>Chitinophagia</taxon>
        <taxon>Chitinophagales</taxon>
        <taxon>Chitinophagaceae</taxon>
        <taxon>Chitinophaga</taxon>
    </lineage>
</organism>
<accession>A0ABS7GKR8</accession>
<keyword evidence="6" id="KW-1185">Reference proteome</keyword>
<evidence type="ECO:0000256" key="2">
    <source>
        <dbReference type="ARBA" id="ARBA00023125"/>
    </source>
</evidence>
<dbReference type="Pfam" id="PF20240">
    <property type="entry name" value="DUF6597"/>
    <property type="match status" value="1"/>
</dbReference>
<protein>
    <submittedName>
        <fullName evidence="5">Helix-turn-helix transcriptional regulator</fullName>
    </submittedName>
</protein>
<dbReference type="SUPFAM" id="SSF46689">
    <property type="entry name" value="Homeodomain-like"/>
    <property type="match status" value="1"/>
</dbReference>
<keyword evidence="2" id="KW-0238">DNA-binding</keyword>
<dbReference type="EMBL" id="JAICCF010000005">
    <property type="protein sequence ID" value="MBW8687780.1"/>
    <property type="molecule type" value="Genomic_DNA"/>
</dbReference>
<dbReference type="Gene3D" id="1.10.10.60">
    <property type="entry name" value="Homeodomain-like"/>
    <property type="match status" value="1"/>
</dbReference>
<dbReference type="Proteomes" id="UP000812961">
    <property type="component" value="Unassembled WGS sequence"/>
</dbReference>
<dbReference type="RefSeq" id="WP_220253102.1">
    <property type="nucleotide sequence ID" value="NZ_JAICCF010000005.1"/>
</dbReference>
<sequence>MQFRNIPPPDYLKDYVRHFWVIESHHTDVSAATFRTIADGCPGLIFQHQDQGILFQNDKQLAGAILYGQATRHAALRIRGGFDTIGVYFYPHALKTIFGLNADELTDDCIDLNLLESTRSFQLQNRLTNTFSSQSRIDTICSFLLAQIAENDRYTDPSMQYAIDRIRQTNGHISVKALREELQLSERSFERKFKQHIGLTPKLFARIAQFQACMQLLRQSNYNKLSDIAFEHDYADQSHFIRSFREFAGLSPFQFRKRSEELIENFSILTK</sequence>
<reference evidence="5 6" key="1">
    <citation type="submission" date="2021-08" db="EMBL/GenBank/DDBJ databases">
        <title>The genome sequence of Chitinophaga sp. B61.</title>
        <authorList>
            <person name="Zhang X."/>
        </authorList>
    </citation>
    <scope>NUCLEOTIDE SEQUENCE [LARGE SCALE GENOMIC DNA]</scope>
    <source>
        <strain evidence="5 6">B61</strain>
    </source>
</reference>
<evidence type="ECO:0000259" key="4">
    <source>
        <dbReference type="PROSITE" id="PS01124"/>
    </source>
</evidence>
<gene>
    <name evidence="5" type="ORF">K1Y79_25805</name>
</gene>
<proteinExistence type="predicted"/>
<evidence type="ECO:0000256" key="1">
    <source>
        <dbReference type="ARBA" id="ARBA00023015"/>
    </source>
</evidence>
<dbReference type="InterPro" id="IPR009057">
    <property type="entry name" value="Homeodomain-like_sf"/>
</dbReference>
<dbReference type="PANTHER" id="PTHR46796">
    <property type="entry name" value="HTH-TYPE TRANSCRIPTIONAL ACTIVATOR RHAS-RELATED"/>
    <property type="match status" value="1"/>
</dbReference>
<dbReference type="Pfam" id="PF12833">
    <property type="entry name" value="HTH_18"/>
    <property type="match status" value="1"/>
</dbReference>
<dbReference type="InterPro" id="IPR050204">
    <property type="entry name" value="AraC_XylS_family_regulators"/>
</dbReference>
<evidence type="ECO:0000256" key="3">
    <source>
        <dbReference type="ARBA" id="ARBA00023163"/>
    </source>
</evidence>
<evidence type="ECO:0000313" key="6">
    <source>
        <dbReference type="Proteomes" id="UP000812961"/>
    </source>
</evidence>
<dbReference type="SMART" id="SM00342">
    <property type="entry name" value="HTH_ARAC"/>
    <property type="match status" value="1"/>
</dbReference>
<dbReference type="PROSITE" id="PS01124">
    <property type="entry name" value="HTH_ARAC_FAMILY_2"/>
    <property type="match status" value="1"/>
</dbReference>